<feature type="compositionally biased region" description="Low complexity" evidence="1">
    <location>
        <begin position="1"/>
        <end position="22"/>
    </location>
</feature>
<keyword evidence="2" id="KW-1133">Transmembrane helix</keyword>
<sequence>MSTGGEEVVVVGGNVVPDESTPLLPPPTSTTTQQGSSSSSSPSSSPSPSSSSPLLLTAEERAAGRMFLGSFRRRSANAPVVAPIAVGVAGMMGGGERRRSSSSSAAAVIAAAAFDEDEEGEDGAKEGEGEEVAPLLLLPLPSPAAGGYYTDLLPPTKGPLPPTFVHPAEGLAPLFPKRGGLAPYDDRRRIPYREPSLVKSIPPKAPYRRTARHRSFYLWWTNEFRHWWKSSRLLVRLSGLYVYSYAPPSMVQSILVLDPTKYKTMKKLLKYSKRLGQGGPVRDFLNAVQPFTRGMRILVGSWRWFEASPCRRWEVGVEEFMAFVGNRVSRLVARSGTDLLAYRVVYPIQRMLFRHDILDYPAMFHPVALCVCVGIVRAVTPYLASFKGSWAGRTVTRQYFRSSRNRWLPTLRISELNLTSDDCREMDEVDQGADLCVIARIVAKTLGTVQTNAAICQHEALSSEGFRQVGAGRGGYAVYQRPHESAESDAVLLHLAPYGPSIVDVMPYYLVLESESSFDYRQRKWSNSLTATIDASTGIVPVVGKARRGPDVLEGYCYQGAFFSTHHFAEMKEMYDKQLLAYEAGCKKLPRAARLHREIGVPRDLPALKKFLEAGKRNRKRKRNKREFNELQKVVTNVAKDILGMIKRDEKGRGSGGRRRAPKGVILYFEGLDCSGKSSTGGLVQAALEQGGYEVGMRQYNRPPTAEQRKMNWMDRFEVPGSLSVVQFAPSGTDDDKREDNERIALVWDRGPAGDFVYGGLNDLPAAEKRNLYEEFIAFDERCRENDILFLKLLFVTNRDSIAKTLGKRLAQKKMAKDLTTWLRACSSRRGEEDVLFEGLEAISAHIDPTDFVAFNNYERNLQIFSNFALNTDSEQNPWVVVNTGDRYAARKSLMRAFRSHLHYFESRGEGCSPCCGPSSPASAYTRGMDVNEMMQGNFTMSRKQVLLASISLGILLLLAYIYADNTDWDDTWFHAPTRYNISSLLEEGTDDYVTLDRKGKTKKNAEDESAKASKTAKVTKSDKDDKHEQDKAQIDKAP</sequence>
<evidence type="ECO:0000313" key="3">
    <source>
        <dbReference type="EMBL" id="KAL3777721.1"/>
    </source>
</evidence>
<feature type="region of interest" description="Disordered" evidence="1">
    <location>
        <begin position="1"/>
        <end position="58"/>
    </location>
</feature>
<evidence type="ECO:0008006" key="5">
    <source>
        <dbReference type="Google" id="ProtNLM"/>
    </source>
</evidence>
<keyword evidence="4" id="KW-1185">Reference proteome</keyword>
<dbReference type="EMBL" id="JALLAZ020001269">
    <property type="protein sequence ID" value="KAL3777721.1"/>
    <property type="molecule type" value="Genomic_DNA"/>
</dbReference>
<protein>
    <recommendedName>
        <fullName evidence="5">Thymidylate kinase-like domain-containing protein</fullName>
    </recommendedName>
</protein>
<feature type="compositionally biased region" description="Low complexity" evidence="1">
    <location>
        <begin position="29"/>
        <end position="57"/>
    </location>
</feature>
<organism evidence="3 4">
    <name type="scientific">Stephanodiscus triporus</name>
    <dbReference type="NCBI Taxonomy" id="2934178"/>
    <lineage>
        <taxon>Eukaryota</taxon>
        <taxon>Sar</taxon>
        <taxon>Stramenopiles</taxon>
        <taxon>Ochrophyta</taxon>
        <taxon>Bacillariophyta</taxon>
        <taxon>Coscinodiscophyceae</taxon>
        <taxon>Thalassiosirophycidae</taxon>
        <taxon>Stephanodiscales</taxon>
        <taxon>Stephanodiscaceae</taxon>
        <taxon>Stephanodiscus</taxon>
    </lineage>
</organism>
<gene>
    <name evidence="3" type="ORF">ACHAW5_008950</name>
</gene>
<feature type="compositionally biased region" description="Basic and acidic residues" evidence="1">
    <location>
        <begin position="1020"/>
        <end position="1039"/>
    </location>
</feature>
<dbReference type="InterPro" id="IPR027417">
    <property type="entry name" value="P-loop_NTPase"/>
</dbReference>
<dbReference type="AlphaFoldDB" id="A0ABD3NQ97"/>
<keyword evidence="2" id="KW-0472">Membrane</keyword>
<reference evidence="3 4" key="1">
    <citation type="submission" date="2024-10" db="EMBL/GenBank/DDBJ databases">
        <title>Updated reference genomes for cyclostephanoid diatoms.</title>
        <authorList>
            <person name="Roberts W.R."/>
            <person name="Alverson A.J."/>
        </authorList>
    </citation>
    <scope>NUCLEOTIDE SEQUENCE [LARGE SCALE GENOMIC DNA]</scope>
    <source>
        <strain evidence="3 4">AJA276-08</strain>
    </source>
</reference>
<evidence type="ECO:0000256" key="2">
    <source>
        <dbReference type="SAM" id="Phobius"/>
    </source>
</evidence>
<name>A0ABD3NQ97_9STRA</name>
<evidence type="ECO:0000256" key="1">
    <source>
        <dbReference type="SAM" id="MobiDB-lite"/>
    </source>
</evidence>
<evidence type="ECO:0000313" key="4">
    <source>
        <dbReference type="Proteomes" id="UP001530315"/>
    </source>
</evidence>
<feature type="transmembrane region" description="Helical" evidence="2">
    <location>
        <begin position="946"/>
        <end position="964"/>
    </location>
</feature>
<dbReference type="Proteomes" id="UP001530315">
    <property type="component" value="Unassembled WGS sequence"/>
</dbReference>
<accession>A0ABD3NQ97</accession>
<keyword evidence="2" id="KW-0812">Transmembrane</keyword>
<dbReference type="Gene3D" id="3.40.50.300">
    <property type="entry name" value="P-loop containing nucleotide triphosphate hydrolases"/>
    <property type="match status" value="1"/>
</dbReference>
<comment type="caution">
    <text evidence="3">The sequence shown here is derived from an EMBL/GenBank/DDBJ whole genome shotgun (WGS) entry which is preliminary data.</text>
</comment>
<feature type="compositionally biased region" description="Basic and acidic residues" evidence="1">
    <location>
        <begin position="999"/>
        <end position="1012"/>
    </location>
</feature>
<feature type="region of interest" description="Disordered" evidence="1">
    <location>
        <begin position="999"/>
        <end position="1039"/>
    </location>
</feature>
<proteinExistence type="predicted"/>